<comment type="caution">
    <text evidence="2">The sequence shown here is derived from an EMBL/GenBank/DDBJ whole genome shotgun (WGS) entry which is preliminary data.</text>
</comment>
<name>A0AAV4F5J5_9GAST</name>
<dbReference type="Gene3D" id="3.30.70.1820">
    <property type="entry name" value="L1 transposable element, RRM domain"/>
    <property type="match status" value="1"/>
</dbReference>
<protein>
    <submittedName>
        <fullName evidence="2">Uncharacterized protein</fullName>
    </submittedName>
</protein>
<evidence type="ECO:0000313" key="2">
    <source>
        <dbReference type="EMBL" id="GFR68280.1"/>
    </source>
</evidence>
<proteinExistence type="predicted"/>
<keyword evidence="3" id="KW-1185">Reference proteome</keyword>
<dbReference type="Proteomes" id="UP000762676">
    <property type="component" value="Unassembled WGS sequence"/>
</dbReference>
<accession>A0AAV4F5J5</accession>
<feature type="region of interest" description="Disordered" evidence="1">
    <location>
        <begin position="181"/>
        <end position="250"/>
    </location>
</feature>
<sequence>MKDEQQILVDEVERSTNQVTETKEENNSLEQYTRKNNIRVLGVKDSEKEHPEETEKIIANLFKKHLGIKVNDTDIEIAHRLGRFRKESERSIIVRFTSQKVTNRILSSCRAFKGTGIVCLENLTKMNLDRLRKIKDLEDTEKTWTKRGTTYALNRDSKIFKFHPKYSIVEFSAMLNKNKTNNVLKGHSQPRPHPRRSEPSNTAERSATSVCKSGSEGDLSVIFPARGTGRPRQSTPRPEEQKSTVNENRLPVVNRLMNIANGHRDDPLKP</sequence>
<dbReference type="EMBL" id="BMAT01004105">
    <property type="protein sequence ID" value="GFR68280.1"/>
    <property type="molecule type" value="Genomic_DNA"/>
</dbReference>
<organism evidence="2 3">
    <name type="scientific">Elysia marginata</name>
    <dbReference type="NCBI Taxonomy" id="1093978"/>
    <lineage>
        <taxon>Eukaryota</taxon>
        <taxon>Metazoa</taxon>
        <taxon>Spiralia</taxon>
        <taxon>Lophotrochozoa</taxon>
        <taxon>Mollusca</taxon>
        <taxon>Gastropoda</taxon>
        <taxon>Heterobranchia</taxon>
        <taxon>Euthyneura</taxon>
        <taxon>Panpulmonata</taxon>
        <taxon>Sacoglossa</taxon>
        <taxon>Placobranchoidea</taxon>
        <taxon>Plakobranchidae</taxon>
        <taxon>Elysia</taxon>
    </lineage>
</organism>
<feature type="compositionally biased region" description="Polar residues" evidence="1">
    <location>
        <begin position="199"/>
        <end position="212"/>
    </location>
</feature>
<gene>
    <name evidence="2" type="ORF">ElyMa_002017100</name>
</gene>
<dbReference type="AlphaFoldDB" id="A0AAV4F5J5"/>
<evidence type="ECO:0000256" key="1">
    <source>
        <dbReference type="SAM" id="MobiDB-lite"/>
    </source>
</evidence>
<reference evidence="2 3" key="1">
    <citation type="journal article" date="2021" name="Elife">
        <title>Chloroplast acquisition without the gene transfer in kleptoplastic sea slugs, Plakobranchus ocellatus.</title>
        <authorList>
            <person name="Maeda T."/>
            <person name="Takahashi S."/>
            <person name="Yoshida T."/>
            <person name="Shimamura S."/>
            <person name="Takaki Y."/>
            <person name="Nagai Y."/>
            <person name="Toyoda A."/>
            <person name="Suzuki Y."/>
            <person name="Arimoto A."/>
            <person name="Ishii H."/>
            <person name="Satoh N."/>
            <person name="Nishiyama T."/>
            <person name="Hasebe M."/>
            <person name="Maruyama T."/>
            <person name="Minagawa J."/>
            <person name="Obokata J."/>
            <person name="Shigenobu S."/>
        </authorList>
    </citation>
    <scope>NUCLEOTIDE SEQUENCE [LARGE SCALE GENOMIC DNA]</scope>
</reference>
<evidence type="ECO:0000313" key="3">
    <source>
        <dbReference type="Proteomes" id="UP000762676"/>
    </source>
</evidence>
<feature type="region of interest" description="Disordered" evidence="1">
    <location>
        <begin position="1"/>
        <end position="29"/>
    </location>
</feature>